<evidence type="ECO:0000256" key="2">
    <source>
        <dbReference type="ARBA" id="ARBA00010198"/>
    </source>
</evidence>
<evidence type="ECO:0000259" key="7">
    <source>
        <dbReference type="PROSITE" id="PS50856"/>
    </source>
</evidence>
<dbReference type="Pfam" id="PF03782">
    <property type="entry name" value="AMOP"/>
    <property type="match status" value="1"/>
</dbReference>
<gene>
    <name evidence="8" type="ORF">GSTENG00030831001</name>
</gene>
<dbReference type="GO" id="GO:0005576">
    <property type="term" value="C:extracellular region"/>
    <property type="evidence" value="ECO:0007669"/>
    <property type="project" value="UniProtKB-SubCell"/>
</dbReference>
<dbReference type="InterPro" id="IPR005533">
    <property type="entry name" value="AMOP_dom"/>
</dbReference>
<dbReference type="SMART" id="SM00723">
    <property type="entry name" value="AMOP"/>
    <property type="match status" value="1"/>
</dbReference>
<dbReference type="SUPFAM" id="SSF82895">
    <property type="entry name" value="TSP-1 type 1 repeat"/>
    <property type="match status" value="1"/>
</dbReference>
<dbReference type="PROSITE" id="PS50856">
    <property type="entry name" value="AMOP"/>
    <property type="match status" value="1"/>
</dbReference>
<dbReference type="PANTHER" id="PTHR10239">
    <property type="entry name" value="ISTHMIN-2"/>
    <property type="match status" value="1"/>
</dbReference>
<feature type="region of interest" description="Disordered" evidence="6">
    <location>
        <begin position="126"/>
        <end position="161"/>
    </location>
</feature>
<feature type="non-terminal residue" evidence="8">
    <location>
        <position position="419"/>
    </location>
</feature>
<comment type="caution">
    <text evidence="8">The sequence shown here is derived from an EMBL/GenBank/DDBJ whole genome shotgun (WGS) entry which is preliminary data.</text>
</comment>
<evidence type="ECO:0000256" key="4">
    <source>
        <dbReference type="ARBA" id="ARBA00022729"/>
    </source>
</evidence>
<dbReference type="AlphaFoldDB" id="Q4RQ11"/>
<reference evidence="8" key="2">
    <citation type="submission" date="2004-02" db="EMBL/GenBank/DDBJ databases">
        <authorList>
            <consortium name="Genoscope"/>
            <consortium name="Whitehead Institute Centre for Genome Research"/>
        </authorList>
    </citation>
    <scope>NUCLEOTIDE SEQUENCE</scope>
</reference>
<protein>
    <submittedName>
        <fullName evidence="8">(spotted green pufferfish) hypothetical protein</fullName>
    </submittedName>
</protein>
<feature type="non-terminal residue" evidence="8">
    <location>
        <position position="1"/>
    </location>
</feature>
<dbReference type="EMBL" id="CAAE01015006">
    <property type="protein sequence ID" value="CAG09521.1"/>
    <property type="molecule type" value="Genomic_DNA"/>
</dbReference>
<keyword evidence="3" id="KW-0964">Secreted</keyword>
<dbReference type="PANTHER" id="PTHR10239:SF30">
    <property type="entry name" value="ISTHMIN-1"/>
    <property type="match status" value="1"/>
</dbReference>
<evidence type="ECO:0000256" key="5">
    <source>
        <dbReference type="ARBA" id="ARBA00023157"/>
    </source>
</evidence>
<organism evidence="8">
    <name type="scientific">Tetraodon nigroviridis</name>
    <name type="common">Spotted green pufferfish</name>
    <name type="synonym">Chelonodon nigroviridis</name>
    <dbReference type="NCBI Taxonomy" id="99883"/>
    <lineage>
        <taxon>Eukaryota</taxon>
        <taxon>Metazoa</taxon>
        <taxon>Chordata</taxon>
        <taxon>Craniata</taxon>
        <taxon>Vertebrata</taxon>
        <taxon>Euteleostomi</taxon>
        <taxon>Actinopterygii</taxon>
        <taxon>Neopterygii</taxon>
        <taxon>Teleostei</taxon>
        <taxon>Neoteleostei</taxon>
        <taxon>Acanthomorphata</taxon>
        <taxon>Eupercaria</taxon>
        <taxon>Tetraodontiformes</taxon>
        <taxon>Tetradontoidea</taxon>
        <taxon>Tetraodontidae</taxon>
        <taxon>Tetraodon</taxon>
    </lineage>
</organism>
<dbReference type="Gene3D" id="2.20.100.10">
    <property type="entry name" value="Thrombospondin type-1 (TSP1) repeat"/>
    <property type="match status" value="1"/>
</dbReference>
<comment type="subcellular location">
    <subcellularLocation>
        <location evidence="1">Secreted</location>
    </subcellularLocation>
</comment>
<dbReference type="OrthoDB" id="9930623at2759"/>
<dbReference type="PROSITE" id="PS50092">
    <property type="entry name" value="TSP1"/>
    <property type="match status" value="1"/>
</dbReference>
<evidence type="ECO:0000256" key="6">
    <source>
        <dbReference type="SAM" id="MobiDB-lite"/>
    </source>
</evidence>
<dbReference type="KEGG" id="tng:GSTEN00030831G001"/>
<evidence type="ECO:0000313" key="8">
    <source>
        <dbReference type="EMBL" id="CAG09521.1"/>
    </source>
</evidence>
<name>Q4RQ11_TETNG</name>
<dbReference type="InterPro" id="IPR036383">
    <property type="entry name" value="TSP1_rpt_sf"/>
</dbReference>
<keyword evidence="5" id="KW-1015">Disulfide bond</keyword>
<dbReference type="Pfam" id="PF00090">
    <property type="entry name" value="TSP_1"/>
    <property type="match status" value="1"/>
</dbReference>
<dbReference type="GO" id="GO:0016525">
    <property type="term" value="P:negative regulation of angiogenesis"/>
    <property type="evidence" value="ECO:0007669"/>
    <property type="project" value="TreeGrafter"/>
</dbReference>
<dbReference type="InterPro" id="IPR000884">
    <property type="entry name" value="TSP1_rpt"/>
</dbReference>
<evidence type="ECO:0000256" key="3">
    <source>
        <dbReference type="ARBA" id="ARBA00022525"/>
    </source>
</evidence>
<comment type="similarity">
    <text evidence="2">Belongs to the isthmin family.</text>
</comment>
<accession>Q4RQ11</accession>
<dbReference type="SMART" id="SM00209">
    <property type="entry name" value="TSP1"/>
    <property type="match status" value="1"/>
</dbReference>
<proteinExistence type="inferred from homology"/>
<sequence length="419" mass="47557">SVRRDGPGAFLLDLHNFPDLSKADISRQNPNIQELKIDRHHSAMRNRQPRCGKADASMCGELSPLTHWMAENPLPCLNHFCRLGLHVEASTFVTIEVVDGLESHETEKGLRKERKPNWRNWWPHSSSFPTRHNEEHDHNYGGNNENSNFLRPSTDWDRRGGGGKAQTEYDYMDGEGDWSNWSVCSVTCGNGNQKRTRSCGYACTATESRTCDMPTCPGIEDAFRTAATEVSLLAGTNEFNATELFGVDTDSCERWMNCKSDFLKKYMTKVANDLPSCPCAYPTEVAYSSADVHDALTRRDFRWKDASGPKEKLEIYKPTARYCIRSMLTLESTTLAAQHCCYDDGMKLITRGKGAGTPNLISTEFSADLHYKVDILPWIICKGDWSRYNQARPPNNGQKCPNNPQDEDYYKQFEEAREF</sequence>
<reference evidence="8" key="1">
    <citation type="journal article" date="2004" name="Nature">
        <title>Genome duplication in the teleost fish Tetraodon nigroviridis reveals the early vertebrate proto-karyotype.</title>
        <authorList>
            <person name="Jaillon O."/>
            <person name="Aury J.-M."/>
            <person name="Brunet F."/>
            <person name="Petit J.-L."/>
            <person name="Stange-Thomann N."/>
            <person name="Mauceli E."/>
            <person name="Bouneau L."/>
            <person name="Fischer C."/>
            <person name="Ozouf-Costaz C."/>
            <person name="Bernot A."/>
            <person name="Nicaud S."/>
            <person name="Jaffe D."/>
            <person name="Fisher S."/>
            <person name="Lutfalla G."/>
            <person name="Dossat C."/>
            <person name="Segurens B."/>
            <person name="Dasilva C."/>
            <person name="Salanoubat M."/>
            <person name="Levy M."/>
            <person name="Boudet N."/>
            <person name="Castellano S."/>
            <person name="Anthouard V."/>
            <person name="Jubin C."/>
            <person name="Castelli V."/>
            <person name="Katinka M."/>
            <person name="Vacherie B."/>
            <person name="Biemont C."/>
            <person name="Skalli Z."/>
            <person name="Cattolico L."/>
            <person name="Poulain J."/>
            <person name="De Berardinis V."/>
            <person name="Cruaud C."/>
            <person name="Duprat S."/>
            <person name="Brottier P."/>
            <person name="Coutanceau J.-P."/>
            <person name="Gouzy J."/>
            <person name="Parra G."/>
            <person name="Lardier G."/>
            <person name="Chapple C."/>
            <person name="McKernan K.J."/>
            <person name="McEwan P."/>
            <person name="Bosak S."/>
            <person name="Kellis M."/>
            <person name="Volff J.-N."/>
            <person name="Guigo R."/>
            <person name="Zody M.C."/>
            <person name="Mesirov J."/>
            <person name="Lindblad-Toh K."/>
            <person name="Birren B."/>
            <person name="Nusbaum C."/>
            <person name="Kahn D."/>
            <person name="Robinson-Rechavi M."/>
            <person name="Laudet V."/>
            <person name="Schachter V."/>
            <person name="Quetier F."/>
            <person name="Saurin W."/>
            <person name="Scarpelli C."/>
            <person name="Wincker P."/>
            <person name="Lander E.S."/>
            <person name="Weissenbach J."/>
            <person name="Roest Crollius H."/>
        </authorList>
    </citation>
    <scope>NUCLEOTIDE SEQUENCE [LARGE SCALE GENOMIC DNA]</scope>
</reference>
<dbReference type="FunFam" id="2.20.100.10:FF:000033">
    <property type="entry name" value="Isthmin 1"/>
    <property type="match status" value="1"/>
</dbReference>
<keyword evidence="4" id="KW-0732">Signal</keyword>
<feature type="domain" description="AMOP" evidence="7">
    <location>
        <begin position="244"/>
        <end position="407"/>
    </location>
</feature>
<feature type="compositionally biased region" description="Polar residues" evidence="6">
    <location>
        <begin position="141"/>
        <end position="151"/>
    </location>
</feature>
<dbReference type="InterPro" id="IPR051867">
    <property type="entry name" value="Angio_Inhib/Adhesion_GPCR"/>
</dbReference>
<evidence type="ECO:0000256" key="1">
    <source>
        <dbReference type="ARBA" id="ARBA00004613"/>
    </source>
</evidence>